<evidence type="ECO:0000313" key="2">
    <source>
        <dbReference type="EMBL" id="KAA8577418.1"/>
    </source>
</evidence>
<organism evidence="2 3">
    <name type="scientific">Etheostoma spectabile</name>
    <name type="common">orangethroat darter</name>
    <dbReference type="NCBI Taxonomy" id="54343"/>
    <lineage>
        <taxon>Eukaryota</taxon>
        <taxon>Metazoa</taxon>
        <taxon>Chordata</taxon>
        <taxon>Craniata</taxon>
        <taxon>Vertebrata</taxon>
        <taxon>Euteleostomi</taxon>
        <taxon>Actinopterygii</taxon>
        <taxon>Neopterygii</taxon>
        <taxon>Teleostei</taxon>
        <taxon>Neoteleostei</taxon>
        <taxon>Acanthomorphata</taxon>
        <taxon>Eupercaria</taxon>
        <taxon>Perciformes</taxon>
        <taxon>Percoidei</taxon>
        <taxon>Percidae</taxon>
        <taxon>Etheostomatinae</taxon>
        <taxon>Etheostoma</taxon>
    </lineage>
</organism>
<evidence type="ECO:0000256" key="1">
    <source>
        <dbReference type="SAM" id="MobiDB-lite"/>
    </source>
</evidence>
<reference evidence="2 3" key="1">
    <citation type="submission" date="2019-08" db="EMBL/GenBank/DDBJ databases">
        <title>A chromosome-level genome assembly, high-density linkage maps, and genome scans reveal the genomic architecture of hybrid incompatibilities underlying speciation via character displacement in darters (Percidae: Etheostominae).</title>
        <authorList>
            <person name="Moran R.L."/>
            <person name="Catchen J.M."/>
            <person name="Fuller R.C."/>
        </authorList>
    </citation>
    <scope>NUCLEOTIDE SEQUENCE [LARGE SCALE GENOMIC DNA]</scope>
    <source>
        <strain evidence="2">EspeVRDwgs_2016</strain>
        <tissue evidence="2">Muscle</tissue>
    </source>
</reference>
<name>A0A5J5C753_9PERO</name>
<comment type="caution">
    <text evidence="2">The sequence shown here is derived from an EMBL/GenBank/DDBJ whole genome shotgun (WGS) entry which is preliminary data.</text>
</comment>
<dbReference type="EMBL" id="VOFY01002872">
    <property type="protein sequence ID" value="KAA8577418.1"/>
    <property type="molecule type" value="Genomic_DNA"/>
</dbReference>
<keyword evidence="3" id="KW-1185">Reference proteome</keyword>
<sequence length="201" mass="21982">MFACLSVVRCWSPSSACASAPPDLRDEETRGECSQKCQSCSWWSPSAWRGSRWSSLLRFVNAQSKMAFAAAPSTSSTPSPSCPSTCPWVFDVRDESQEDAHVVGAGRGYLDKLSLILRLLRALRILYVMRLARHPWAADAGPDHAAQHTGVRPAAALRLRRRDPLLAPGPPGGERAGAVRRHAPPQSFSSIPASYWWAIIS</sequence>
<dbReference type="AlphaFoldDB" id="A0A5J5C753"/>
<evidence type="ECO:0000313" key="3">
    <source>
        <dbReference type="Proteomes" id="UP000327493"/>
    </source>
</evidence>
<feature type="region of interest" description="Disordered" evidence="1">
    <location>
        <begin position="162"/>
        <end position="188"/>
    </location>
</feature>
<accession>A0A5J5C753</accession>
<dbReference type="Proteomes" id="UP000327493">
    <property type="component" value="Unassembled WGS sequence"/>
</dbReference>
<protein>
    <submittedName>
        <fullName evidence="2">Uncharacterized protein</fullName>
    </submittedName>
</protein>
<gene>
    <name evidence="2" type="ORF">FQN60_016065</name>
</gene>
<proteinExistence type="predicted"/>